<dbReference type="STRING" id="512763.DC20_14045"/>
<dbReference type="CDD" id="cd00761">
    <property type="entry name" value="Glyco_tranf_GTA_type"/>
    <property type="match status" value="1"/>
</dbReference>
<protein>
    <submittedName>
        <fullName evidence="2">Glycosyl transferase family 2</fullName>
    </submittedName>
</protein>
<proteinExistence type="predicted"/>
<gene>
    <name evidence="2" type="ORF">DC20_14045</name>
</gene>
<evidence type="ECO:0000259" key="1">
    <source>
        <dbReference type="Pfam" id="PF00535"/>
    </source>
</evidence>
<reference evidence="2 3" key="1">
    <citation type="submission" date="2015-08" db="EMBL/GenBank/DDBJ databases">
        <title>Complete genome sequence of Rufibacter tibetensis strain 1351t, a radiation-resistant bacterium from tibet plateau.</title>
        <authorList>
            <person name="Dai J."/>
        </authorList>
    </citation>
    <scope>NUCLEOTIDE SEQUENCE [LARGE SCALE GENOMIC DNA]</scope>
    <source>
        <strain evidence="2 3">1351</strain>
    </source>
</reference>
<dbReference type="InterPro" id="IPR001173">
    <property type="entry name" value="Glyco_trans_2-like"/>
</dbReference>
<sequence length="270" mass="31621">MTNTEAPFYFPGVTLLITHYNRSGSLERLLSACRERGCSFDDIVVSDDGSKPEHLGALKRLQGQYGFQLVTTPVNRGLGNNINKGQDAVKTPYTLYVQEDFVPTPAFPGHFRDALEIMKAEDKWDLITLYGYSAYPYMKPYKKGFSEKIFKPWHTNHLKFYYYGDHPHLRRSDFLKKFGRYVEGKNVDVTELTMSLSFIKNQGRGLMFDQYKALFDQVNTSQEPSTATYRQNWRERKHAAVLFMRWLYLKYKFLNLNYRLLLTNKIEHTV</sequence>
<dbReference type="GO" id="GO:0016740">
    <property type="term" value="F:transferase activity"/>
    <property type="evidence" value="ECO:0007669"/>
    <property type="project" value="UniProtKB-KW"/>
</dbReference>
<name>A0A0P0CK37_9BACT</name>
<dbReference type="Gene3D" id="3.90.550.10">
    <property type="entry name" value="Spore Coat Polysaccharide Biosynthesis Protein SpsA, Chain A"/>
    <property type="match status" value="1"/>
</dbReference>
<dbReference type="SUPFAM" id="SSF53448">
    <property type="entry name" value="Nucleotide-diphospho-sugar transferases"/>
    <property type="match status" value="1"/>
</dbReference>
<dbReference type="Proteomes" id="UP000061382">
    <property type="component" value="Chromosome"/>
</dbReference>
<feature type="domain" description="Glycosyltransferase 2-like" evidence="1">
    <location>
        <begin position="15"/>
        <end position="142"/>
    </location>
</feature>
<accession>A0A0P0CK37</accession>
<dbReference type="EMBL" id="CP012643">
    <property type="protein sequence ID" value="ALI99887.1"/>
    <property type="molecule type" value="Genomic_DNA"/>
</dbReference>
<dbReference type="InterPro" id="IPR029044">
    <property type="entry name" value="Nucleotide-diphossugar_trans"/>
</dbReference>
<dbReference type="PATRIC" id="fig|512763.3.peg.3080"/>
<keyword evidence="2" id="KW-0808">Transferase</keyword>
<dbReference type="KEGG" id="rti:DC20_14045"/>
<evidence type="ECO:0000313" key="3">
    <source>
        <dbReference type="Proteomes" id="UP000061382"/>
    </source>
</evidence>
<dbReference type="OrthoDB" id="744361at2"/>
<dbReference type="AlphaFoldDB" id="A0A0P0CK37"/>
<dbReference type="RefSeq" id="WP_062544413.1">
    <property type="nucleotide sequence ID" value="NZ_CP012643.1"/>
</dbReference>
<evidence type="ECO:0000313" key="2">
    <source>
        <dbReference type="EMBL" id="ALI99887.1"/>
    </source>
</evidence>
<organism evidence="2 3">
    <name type="scientific">Rufibacter tibetensis</name>
    <dbReference type="NCBI Taxonomy" id="512763"/>
    <lineage>
        <taxon>Bacteria</taxon>
        <taxon>Pseudomonadati</taxon>
        <taxon>Bacteroidota</taxon>
        <taxon>Cytophagia</taxon>
        <taxon>Cytophagales</taxon>
        <taxon>Hymenobacteraceae</taxon>
        <taxon>Rufibacter</taxon>
    </lineage>
</organism>
<dbReference type="Pfam" id="PF00535">
    <property type="entry name" value="Glycos_transf_2"/>
    <property type="match status" value="1"/>
</dbReference>
<keyword evidence="3" id="KW-1185">Reference proteome</keyword>